<name>A0A0C3BXP5_PILCF</name>
<dbReference type="InParanoid" id="A0A0C3BXP5"/>
<dbReference type="STRING" id="765440.A0A0C3BXP5"/>
<dbReference type="HOGENOM" id="CLU_804384_0_0_1"/>
<accession>A0A0C3BXP5</accession>
<reference evidence="3" key="2">
    <citation type="submission" date="2015-01" db="EMBL/GenBank/DDBJ databases">
        <title>Evolutionary Origins and Diversification of the Mycorrhizal Mutualists.</title>
        <authorList>
            <consortium name="DOE Joint Genome Institute"/>
            <consortium name="Mycorrhizal Genomics Consortium"/>
            <person name="Kohler A."/>
            <person name="Kuo A."/>
            <person name="Nagy L.G."/>
            <person name="Floudas D."/>
            <person name="Copeland A."/>
            <person name="Barry K.W."/>
            <person name="Cichocki N."/>
            <person name="Veneault-Fourrey C."/>
            <person name="LaButti K."/>
            <person name="Lindquist E.A."/>
            <person name="Lipzen A."/>
            <person name="Lundell T."/>
            <person name="Morin E."/>
            <person name="Murat C."/>
            <person name="Riley R."/>
            <person name="Ohm R."/>
            <person name="Sun H."/>
            <person name="Tunlid A."/>
            <person name="Henrissat B."/>
            <person name="Grigoriev I.V."/>
            <person name="Hibbett D.S."/>
            <person name="Martin F."/>
        </authorList>
    </citation>
    <scope>NUCLEOTIDE SEQUENCE [LARGE SCALE GENOMIC DNA]</scope>
    <source>
        <strain evidence="3">F 1598</strain>
    </source>
</reference>
<evidence type="ECO:0000256" key="1">
    <source>
        <dbReference type="SAM" id="Phobius"/>
    </source>
</evidence>
<organism evidence="2 3">
    <name type="scientific">Piloderma croceum (strain F 1598)</name>
    <dbReference type="NCBI Taxonomy" id="765440"/>
    <lineage>
        <taxon>Eukaryota</taxon>
        <taxon>Fungi</taxon>
        <taxon>Dikarya</taxon>
        <taxon>Basidiomycota</taxon>
        <taxon>Agaricomycotina</taxon>
        <taxon>Agaricomycetes</taxon>
        <taxon>Agaricomycetidae</taxon>
        <taxon>Atheliales</taxon>
        <taxon>Atheliaceae</taxon>
        <taxon>Piloderma</taxon>
    </lineage>
</organism>
<keyword evidence="1" id="KW-0812">Transmembrane</keyword>
<evidence type="ECO:0000313" key="2">
    <source>
        <dbReference type="EMBL" id="KIM91333.1"/>
    </source>
</evidence>
<gene>
    <name evidence="2" type="ORF">PILCRDRAFT_810598</name>
</gene>
<dbReference type="OrthoDB" id="3265734at2759"/>
<evidence type="ECO:0000313" key="3">
    <source>
        <dbReference type="Proteomes" id="UP000054166"/>
    </source>
</evidence>
<keyword evidence="3" id="KW-1185">Reference proteome</keyword>
<proteinExistence type="predicted"/>
<feature type="transmembrane region" description="Helical" evidence="1">
    <location>
        <begin position="240"/>
        <end position="263"/>
    </location>
</feature>
<keyword evidence="1" id="KW-1133">Transmembrane helix</keyword>
<dbReference type="Gene3D" id="2.60.120.260">
    <property type="entry name" value="Galactose-binding domain-like"/>
    <property type="match status" value="1"/>
</dbReference>
<dbReference type="Proteomes" id="UP000054166">
    <property type="component" value="Unassembled WGS sequence"/>
</dbReference>
<protein>
    <submittedName>
        <fullName evidence="2">Uncharacterized protein</fullName>
    </submittedName>
</protein>
<sequence length="345" mass="36558">MTKITIVDDRDPQLKYTGSWVLEGANGEFDQTSHGSTTLGSQVTFTFHGTSIAVVGTIQPTGPTGPPKSNYTIDSSPTVTFTAPSTTTAIFQVVYYESPTLENGEHTLIITDARASSPFWIDYILYTRSPAIPAPLLHSSSSSIDPPQRLPATPSESSPTIIITVVTTAPSYPTTSSSAVAATLAEAVNTSLPPGSSSTISTTTVGPLVLTSWTEIAPSQTQNVSSNDTAGSASRINVGAIAGGAAGAGVLLAAACGLLYYFFLRRRHGPNYPWGIEKNIFAPDMRMPSLPIVSDEDLAPSVFDLDSYNESLSRNSPANANNHETVSWVRNNYSRSEYATSSIRP</sequence>
<reference evidence="2 3" key="1">
    <citation type="submission" date="2014-04" db="EMBL/GenBank/DDBJ databases">
        <authorList>
            <consortium name="DOE Joint Genome Institute"/>
            <person name="Kuo A."/>
            <person name="Tarkka M."/>
            <person name="Buscot F."/>
            <person name="Kohler A."/>
            <person name="Nagy L.G."/>
            <person name="Floudas D."/>
            <person name="Copeland A."/>
            <person name="Barry K.W."/>
            <person name="Cichocki N."/>
            <person name="Veneault-Fourrey C."/>
            <person name="LaButti K."/>
            <person name="Lindquist E.A."/>
            <person name="Lipzen A."/>
            <person name="Lundell T."/>
            <person name="Morin E."/>
            <person name="Murat C."/>
            <person name="Sun H."/>
            <person name="Tunlid A."/>
            <person name="Henrissat B."/>
            <person name="Grigoriev I.V."/>
            <person name="Hibbett D.S."/>
            <person name="Martin F."/>
            <person name="Nordberg H.P."/>
            <person name="Cantor M.N."/>
            <person name="Hua S.X."/>
        </authorList>
    </citation>
    <scope>NUCLEOTIDE SEQUENCE [LARGE SCALE GENOMIC DNA]</scope>
    <source>
        <strain evidence="2 3">F 1598</strain>
    </source>
</reference>
<keyword evidence="1" id="KW-0472">Membrane</keyword>
<dbReference type="AlphaFoldDB" id="A0A0C3BXP5"/>
<dbReference type="EMBL" id="KN832971">
    <property type="protein sequence ID" value="KIM91333.1"/>
    <property type="molecule type" value="Genomic_DNA"/>
</dbReference>